<dbReference type="CDD" id="cd06241">
    <property type="entry name" value="M14-like"/>
    <property type="match status" value="1"/>
</dbReference>
<evidence type="ECO:0000256" key="1">
    <source>
        <dbReference type="ARBA" id="ARBA00001947"/>
    </source>
</evidence>
<dbReference type="GO" id="GO:0008270">
    <property type="term" value="F:zinc ion binding"/>
    <property type="evidence" value="ECO:0007669"/>
    <property type="project" value="InterPro"/>
</dbReference>
<dbReference type="Pfam" id="PF00246">
    <property type="entry name" value="Peptidase_M14"/>
    <property type="match status" value="1"/>
</dbReference>
<dbReference type="PANTHER" id="PTHR11705">
    <property type="entry name" value="PROTEASE FAMILY M14 CARBOXYPEPTIDASE A,B"/>
    <property type="match status" value="1"/>
</dbReference>
<dbReference type="PANTHER" id="PTHR11705:SF145">
    <property type="entry name" value="PEPTIDASE M14 CARBOXYPEPTIDASE A DOMAIN-CONTAINING PROTEIN"/>
    <property type="match status" value="1"/>
</dbReference>
<feature type="domain" description="Peptidase M14" evidence="5">
    <location>
        <begin position="39"/>
        <end position="322"/>
    </location>
</feature>
<dbReference type="InterPro" id="IPR000834">
    <property type="entry name" value="Peptidase_M14"/>
</dbReference>
<name>A0A286CX56_9GAMM</name>
<feature type="active site" description="Proton donor/acceptor" evidence="3">
    <location>
        <position position="297"/>
    </location>
</feature>
<comment type="similarity">
    <text evidence="2 3">Belongs to the peptidase M14 family.</text>
</comment>
<protein>
    <submittedName>
        <fullName evidence="6">Zinc carboxypeptidase</fullName>
    </submittedName>
</protein>
<dbReference type="GO" id="GO:0004181">
    <property type="term" value="F:metallocarboxypeptidase activity"/>
    <property type="evidence" value="ECO:0007669"/>
    <property type="project" value="InterPro"/>
</dbReference>
<feature type="chain" id="PRO_5012560942" evidence="4">
    <location>
        <begin position="24"/>
        <end position="590"/>
    </location>
</feature>
<proteinExistence type="inferred from homology"/>
<dbReference type="EMBL" id="OCND01000001">
    <property type="protein sequence ID" value="SOD50992.1"/>
    <property type="molecule type" value="Genomic_DNA"/>
</dbReference>
<keyword evidence="6" id="KW-0645">Protease</keyword>
<feature type="signal peptide" evidence="4">
    <location>
        <begin position="1"/>
        <end position="23"/>
    </location>
</feature>
<dbReference type="OrthoDB" id="9767214at2"/>
<evidence type="ECO:0000256" key="3">
    <source>
        <dbReference type="PROSITE-ProRule" id="PRU01379"/>
    </source>
</evidence>
<dbReference type="Gene3D" id="3.40.630.10">
    <property type="entry name" value="Zn peptidases"/>
    <property type="match status" value="1"/>
</dbReference>
<sequence length="590" mass="64861">MPRLPFRLLFAALPLALSLSVAAADTALTTVSERSGFLKTGRYDEVGALCDAFVKAYPKAVRCLSFGTSPEGRPMKALVASTSGALTADQARRRGLPVVLIQGGIHAGEIDGKDAGFLALREVLEGKAAAGALDKLVWVFVPVFSVDGHERFGAWNRPNQRGPEEMGWRTTAQNYNLNRDYAKADTPEMQAMLRLIEEWDPLVTVDLHATNGAQFEHDISIQVEPVHAGDAGLRAAGTALRDGTIADLARQGSLPLPFYPSFVTYDDPASGFEDGVPPPRFSHGYFLLRNRIGMLVETHSWKEYPVRVRITRNTIISVLERTAQNGGHWLQAAHSADATAAALAGQPAPLTWAASPRARTIDFRGYAYTRTPSEVSGALMTRYDETTPQIWQVPLRDDIQPAISVTAPGAGYIVPAAHAAWVGEKLKLHGIQFRRTAAQTGTAVETYRASKTDFAKQSVEGRQRLSVEGAWSRERRDIGNGSLFVPIAQPKARLAMALLEPAAPDSLLAWGGFNNAFEAKEYMEDYVAEQVARQMLEDPAVKAAFEQRLRDDQAFAGDPAARLQFFYQRHRSWDERYNLYPVMRTDVAPR</sequence>
<dbReference type="GO" id="GO:0006508">
    <property type="term" value="P:proteolysis"/>
    <property type="evidence" value="ECO:0007669"/>
    <property type="project" value="InterPro"/>
</dbReference>
<dbReference type="AlphaFoldDB" id="A0A286CX56"/>
<dbReference type="SMART" id="SM00631">
    <property type="entry name" value="Zn_pept"/>
    <property type="match status" value="1"/>
</dbReference>
<dbReference type="FunFam" id="3.40.630.10:FF:000092">
    <property type="entry name" value="Peptidase M14"/>
    <property type="match status" value="1"/>
</dbReference>
<keyword evidence="6" id="KW-0378">Hydrolase</keyword>
<dbReference type="GO" id="GO:0005615">
    <property type="term" value="C:extracellular space"/>
    <property type="evidence" value="ECO:0007669"/>
    <property type="project" value="TreeGrafter"/>
</dbReference>
<dbReference type="Proteomes" id="UP000219374">
    <property type="component" value="Unassembled WGS sequence"/>
</dbReference>
<evidence type="ECO:0000259" key="5">
    <source>
        <dbReference type="PROSITE" id="PS52035"/>
    </source>
</evidence>
<dbReference type="PROSITE" id="PS52035">
    <property type="entry name" value="PEPTIDASE_M14"/>
    <property type="match status" value="1"/>
</dbReference>
<dbReference type="RefSeq" id="WP_097120188.1">
    <property type="nucleotide sequence ID" value="NZ_OCND01000001.1"/>
</dbReference>
<evidence type="ECO:0000256" key="2">
    <source>
        <dbReference type="ARBA" id="ARBA00005988"/>
    </source>
</evidence>
<dbReference type="SUPFAM" id="SSF53187">
    <property type="entry name" value="Zn-dependent exopeptidases"/>
    <property type="match status" value="1"/>
</dbReference>
<gene>
    <name evidence="6" type="ORF">SAMN06296416_101395</name>
</gene>
<accession>A0A286CX56</accession>
<evidence type="ECO:0000313" key="6">
    <source>
        <dbReference type="EMBL" id="SOD50992.1"/>
    </source>
</evidence>
<keyword evidence="4" id="KW-0732">Signal</keyword>
<organism evidence="6 7">
    <name type="scientific">Pseudoxanthomonas wuyuanensis</name>
    <dbReference type="NCBI Taxonomy" id="1073196"/>
    <lineage>
        <taxon>Bacteria</taxon>
        <taxon>Pseudomonadati</taxon>
        <taxon>Pseudomonadota</taxon>
        <taxon>Gammaproteobacteria</taxon>
        <taxon>Lysobacterales</taxon>
        <taxon>Lysobacteraceae</taxon>
        <taxon>Pseudoxanthomonas</taxon>
    </lineage>
</organism>
<reference evidence="6 7" key="1">
    <citation type="submission" date="2017-09" db="EMBL/GenBank/DDBJ databases">
        <authorList>
            <person name="Ehlers B."/>
            <person name="Leendertz F.H."/>
        </authorList>
    </citation>
    <scope>NUCLEOTIDE SEQUENCE [LARGE SCALE GENOMIC DNA]</scope>
    <source>
        <strain evidence="6 7">CGMCC 1.10978</strain>
    </source>
</reference>
<evidence type="ECO:0000256" key="4">
    <source>
        <dbReference type="SAM" id="SignalP"/>
    </source>
</evidence>
<evidence type="ECO:0000313" key="7">
    <source>
        <dbReference type="Proteomes" id="UP000219374"/>
    </source>
</evidence>
<keyword evidence="6" id="KW-0121">Carboxypeptidase</keyword>
<comment type="cofactor">
    <cofactor evidence="1">
        <name>Zn(2+)</name>
        <dbReference type="ChEBI" id="CHEBI:29105"/>
    </cofactor>
</comment>
<keyword evidence="7" id="KW-1185">Reference proteome</keyword>